<evidence type="ECO:0000313" key="1">
    <source>
        <dbReference type="EMBL" id="MSE13871.1"/>
    </source>
</evidence>
<proteinExistence type="predicted"/>
<sequence>MERPDRQSGISAGRVRAITHLIPEVRPLPGQRFALFKNAPGVFVPGAGRFPLLTVFPVPLSFFIAANINTPFSEVRFFQTES</sequence>
<protein>
    <submittedName>
        <fullName evidence="1">Uncharacterized protein</fullName>
    </submittedName>
</protein>
<dbReference type="AlphaFoldDB" id="A0A7X2MIR9"/>
<gene>
    <name evidence="1" type="ORF">GKC49_01495</name>
</gene>
<accession>A0A7X2MIR9</accession>
<reference evidence="1 2" key="1">
    <citation type="submission" date="2019-11" db="EMBL/GenBank/DDBJ databases">
        <title>Draft Genome Sequence of Plant Growth-Promoting Rhizosphere-Associated Bacteria.</title>
        <authorList>
            <person name="Vasilyev I.Y."/>
            <person name="Radchenko V."/>
            <person name="Ilnitskaya E.V."/>
        </authorList>
    </citation>
    <scope>NUCLEOTIDE SEQUENCE [LARGE SCALE GENOMIC DNA]</scope>
    <source>
        <strain evidence="1 2">VRA_MhP_f</strain>
    </source>
</reference>
<dbReference type="Proteomes" id="UP000461948">
    <property type="component" value="Unassembled WGS sequence"/>
</dbReference>
<comment type="caution">
    <text evidence="1">The sequence shown here is derived from an EMBL/GenBank/DDBJ whole genome shotgun (WGS) entry which is preliminary data.</text>
</comment>
<organism evidence="1 2">
    <name type="scientific">Enterobacter agglomerans</name>
    <name type="common">Erwinia herbicola</name>
    <name type="synonym">Pantoea agglomerans</name>
    <dbReference type="NCBI Taxonomy" id="549"/>
    <lineage>
        <taxon>Bacteria</taxon>
        <taxon>Pseudomonadati</taxon>
        <taxon>Pseudomonadota</taxon>
        <taxon>Gammaproteobacteria</taxon>
        <taxon>Enterobacterales</taxon>
        <taxon>Erwiniaceae</taxon>
        <taxon>Pantoea</taxon>
        <taxon>Pantoea agglomerans group</taxon>
    </lineage>
</organism>
<dbReference type="EMBL" id="WKLC01000021">
    <property type="protein sequence ID" value="MSE13871.1"/>
    <property type="molecule type" value="Genomic_DNA"/>
</dbReference>
<evidence type="ECO:0000313" key="2">
    <source>
        <dbReference type="Proteomes" id="UP000461948"/>
    </source>
</evidence>
<name>A0A7X2MIR9_ENTAG</name>